<evidence type="ECO:0000259" key="5">
    <source>
        <dbReference type="Pfam" id="PF00251"/>
    </source>
</evidence>
<accession>A0A2I1M650</accession>
<comment type="caution">
    <text evidence="6">The sequence shown here is derived from an EMBL/GenBank/DDBJ whole genome shotgun (WGS) entry which is preliminary data.</text>
</comment>
<organism evidence="6 7">
    <name type="scientific">Alloscardovia omnicolens</name>
    <dbReference type="NCBI Taxonomy" id="419015"/>
    <lineage>
        <taxon>Bacteria</taxon>
        <taxon>Bacillati</taxon>
        <taxon>Actinomycetota</taxon>
        <taxon>Actinomycetes</taxon>
        <taxon>Bifidobacteriales</taxon>
        <taxon>Bifidobacteriaceae</taxon>
        <taxon>Alloscardovia</taxon>
    </lineage>
</organism>
<evidence type="ECO:0000256" key="1">
    <source>
        <dbReference type="ARBA" id="ARBA00009902"/>
    </source>
</evidence>
<dbReference type="InterPro" id="IPR023296">
    <property type="entry name" value="Glyco_hydro_beta-prop_sf"/>
</dbReference>
<comment type="similarity">
    <text evidence="1">Belongs to the glycosyl hydrolase 32 family.</text>
</comment>
<dbReference type="Proteomes" id="UP000242263">
    <property type="component" value="Unassembled WGS sequence"/>
</dbReference>
<dbReference type="AlphaFoldDB" id="A0A2I1M650"/>
<evidence type="ECO:0000313" key="7">
    <source>
        <dbReference type="Proteomes" id="UP000242263"/>
    </source>
</evidence>
<dbReference type="PROSITE" id="PS00609">
    <property type="entry name" value="GLYCOSYL_HYDROL_F32"/>
    <property type="match status" value="1"/>
</dbReference>
<feature type="domain" description="Glycosyl hydrolase family 32 N-terminal" evidence="5">
    <location>
        <begin position="346"/>
        <end position="484"/>
    </location>
</feature>
<dbReference type="SUPFAM" id="SSF75005">
    <property type="entry name" value="Arabinanase/levansucrase/invertase"/>
    <property type="match status" value="1"/>
</dbReference>
<evidence type="ECO:0000256" key="4">
    <source>
        <dbReference type="ARBA" id="ARBA00023295"/>
    </source>
</evidence>
<name>A0A2I1M650_9BIFI</name>
<dbReference type="GO" id="GO:0005975">
    <property type="term" value="P:carbohydrate metabolic process"/>
    <property type="evidence" value="ECO:0007669"/>
    <property type="project" value="InterPro"/>
</dbReference>
<feature type="domain" description="Glycosyl hydrolase family 32 N-terminal" evidence="5">
    <location>
        <begin position="101"/>
        <end position="253"/>
    </location>
</feature>
<dbReference type="SMART" id="SM00640">
    <property type="entry name" value="Glyco_32"/>
    <property type="match status" value="1"/>
</dbReference>
<dbReference type="EMBL" id="PKGU01000002">
    <property type="protein sequence ID" value="PKZ15598.1"/>
    <property type="molecule type" value="Genomic_DNA"/>
</dbReference>
<evidence type="ECO:0000256" key="2">
    <source>
        <dbReference type="ARBA" id="ARBA00012758"/>
    </source>
</evidence>
<dbReference type="RefSeq" id="WP_101541377.1">
    <property type="nucleotide sequence ID" value="NZ_PKGU01000002.1"/>
</dbReference>
<sequence length="628" mass="69998">MRYNTSNYARIDLYGVREGNDAQILLDYKNDTHNLTIKNSDKYFHLSATVPHDTQISITAERARITFGYLSECENIYEQGIKMLDYSAEPELPRVSQSSTHFEPPANWMNDPNGLVQFNGVYHMFYQFDPFGWDWGPMHWGHAVSHDLVHWTHLPVALDAHDVIYADDEWVGGAFSGSALPVDADGQPCNGANAIAINIFFTYHHEIPRIAAETEVECQYMCSSTDGIHFTKPQMIIDREADDFGVDFRDSKIDVTALRGVEGVEEGSSFISIATNLPAGFDNGYFSEAQGVRAFDVESMTPAGHWFTESAWDSADCEKWTASTEIVPVIAGYIASPGSDLGKPESWTYSGALLAEYEYGVAKTYECPDTFELDGRKVSIAALMHVRDSRGAFQPVNWYVGNIVQQGTQDAPLLRLNVQSRGLCDFGSAFYAVQSFEDERGRRIAVGWLVDWYGQRRKSTSASNGAMTFPRELHIVDGTLRSYPVQEIFDYAVKDKLSTADADSPYYARIELDADSKEVKSDFDVILAEKGDASVHLERRDGVIGISIRGTGMDALFYSTHVDSVHTVEIFMDGTVLEVFINKGEDAGSFIFDAPGQLTQSVTFLESFEFTISAGIKLATIRELKNVH</sequence>
<dbReference type="EC" id="3.2.1.26" evidence="2"/>
<dbReference type="InterPro" id="IPR013148">
    <property type="entry name" value="Glyco_hydro_32_N"/>
</dbReference>
<reference evidence="6 7" key="1">
    <citation type="submission" date="2017-12" db="EMBL/GenBank/DDBJ databases">
        <title>Phylogenetic diversity of female urinary microbiome.</title>
        <authorList>
            <person name="Thomas-White K."/>
            <person name="Wolfe A.J."/>
        </authorList>
    </citation>
    <scope>NUCLEOTIDE SEQUENCE [LARGE SCALE GENOMIC DNA]</scope>
    <source>
        <strain evidence="6 7">UMB0064</strain>
    </source>
</reference>
<dbReference type="PANTHER" id="PTHR43101">
    <property type="entry name" value="BETA-FRUCTOSIDASE"/>
    <property type="match status" value="1"/>
</dbReference>
<dbReference type="GO" id="GO:0004564">
    <property type="term" value="F:beta-fructofuranosidase activity"/>
    <property type="evidence" value="ECO:0007669"/>
    <property type="project" value="UniProtKB-EC"/>
</dbReference>
<dbReference type="PANTHER" id="PTHR43101:SF1">
    <property type="entry name" value="BETA-FRUCTOSIDASE"/>
    <property type="match status" value="1"/>
</dbReference>
<protein>
    <recommendedName>
        <fullName evidence="2">beta-fructofuranosidase</fullName>
        <ecNumber evidence="2">3.2.1.26</ecNumber>
    </recommendedName>
</protein>
<keyword evidence="3 6" id="KW-0378">Hydrolase</keyword>
<evidence type="ECO:0000313" key="6">
    <source>
        <dbReference type="EMBL" id="PKZ15598.1"/>
    </source>
</evidence>
<evidence type="ECO:0000256" key="3">
    <source>
        <dbReference type="ARBA" id="ARBA00022801"/>
    </source>
</evidence>
<gene>
    <name evidence="6" type="ORF">CYJ32_04365</name>
</gene>
<proteinExistence type="inferred from homology"/>
<keyword evidence="4" id="KW-0326">Glycosidase</keyword>
<dbReference type="Gene3D" id="2.115.10.20">
    <property type="entry name" value="Glycosyl hydrolase domain, family 43"/>
    <property type="match status" value="1"/>
</dbReference>
<dbReference type="InterPro" id="IPR018053">
    <property type="entry name" value="Glyco_hydro_32_AS"/>
</dbReference>
<dbReference type="Pfam" id="PF00251">
    <property type="entry name" value="Glyco_hydro_32N"/>
    <property type="match status" value="2"/>
</dbReference>
<dbReference type="InterPro" id="IPR001362">
    <property type="entry name" value="Glyco_hydro_32"/>
</dbReference>
<dbReference type="InterPro" id="IPR051214">
    <property type="entry name" value="GH32_Enzymes"/>
</dbReference>